<keyword evidence="2" id="KW-1185">Reference proteome</keyword>
<dbReference type="OrthoDB" id="647686at2"/>
<dbReference type="EMBL" id="LT629740">
    <property type="protein sequence ID" value="SDR94932.1"/>
    <property type="molecule type" value="Genomic_DNA"/>
</dbReference>
<dbReference type="Proteomes" id="UP000199679">
    <property type="component" value="Chromosome I"/>
</dbReference>
<organism evidence="1 2">
    <name type="scientific">Mucilaginibacter mallensis</name>
    <dbReference type="NCBI Taxonomy" id="652787"/>
    <lineage>
        <taxon>Bacteria</taxon>
        <taxon>Pseudomonadati</taxon>
        <taxon>Bacteroidota</taxon>
        <taxon>Sphingobacteriia</taxon>
        <taxon>Sphingobacteriales</taxon>
        <taxon>Sphingobacteriaceae</taxon>
        <taxon>Mucilaginibacter</taxon>
    </lineage>
</organism>
<protein>
    <submittedName>
        <fullName evidence="1">Uncharacterized protein</fullName>
    </submittedName>
</protein>
<dbReference type="AlphaFoldDB" id="A0A1H1N7G4"/>
<dbReference type="Gene3D" id="3.40.50.2000">
    <property type="entry name" value="Glycogen Phosphorylase B"/>
    <property type="match status" value="1"/>
</dbReference>
<reference evidence="1 2" key="1">
    <citation type="submission" date="2016-10" db="EMBL/GenBank/DDBJ databases">
        <authorList>
            <person name="de Groot N.N."/>
        </authorList>
    </citation>
    <scope>NUCLEOTIDE SEQUENCE [LARGE SCALE GENOMIC DNA]</scope>
    <source>
        <strain evidence="1 2">MP1X4</strain>
    </source>
</reference>
<dbReference type="RefSeq" id="WP_091367969.1">
    <property type="nucleotide sequence ID" value="NZ_LT629740.1"/>
</dbReference>
<dbReference type="STRING" id="652787.SAMN05216490_0258"/>
<evidence type="ECO:0000313" key="2">
    <source>
        <dbReference type="Proteomes" id="UP000199679"/>
    </source>
</evidence>
<sequence>MFKKRNIISKLWLKYTDRAAYVTYKWDLANYGESEQINFLIGSEKLNTTAKINAVINSTGKLNLLHSGNAGDIIYALPTIKKIYETTGVHINLLLKLNQPSKIQAFRAHPLGNVMLNQKMADMLFPLIQSQEYIRTTAVYTNQVIDIDLDYFRAGFIPMNTGNIARWCSYITGFSPDLWKKWLIVTPDTDFSDTIIVARSGRYHNETINYSFINKYNNLKFIGVKSEYDDIKKFIPKIEWIEVEDFLQMARMIAGCKFFIGNQSFPYSIAEALKVPRILEVAFDVINVVPEGENGHDFFLQDHFESLVESLNAGGK</sequence>
<gene>
    <name evidence="1" type="ORF">SAMN05216490_0258</name>
</gene>
<accession>A0A1H1N7G4</accession>
<evidence type="ECO:0000313" key="1">
    <source>
        <dbReference type="EMBL" id="SDR94932.1"/>
    </source>
</evidence>
<name>A0A1H1N7G4_MUCMA</name>
<proteinExistence type="predicted"/>